<comment type="subcellular location">
    <subcellularLocation>
        <location evidence="1">Mitochondrion inner membrane</location>
    </subcellularLocation>
</comment>
<reference evidence="12" key="1">
    <citation type="submission" date="2019-03" db="EMBL/GenBank/DDBJ databases">
        <title>Snf2 controls pulcherriminic acid biosynthesis and connects pigmentation and antifungal activity of the yeast Metschnikowia pulcherrima.</title>
        <authorList>
            <person name="Gore-Lloyd D."/>
            <person name="Sumann I."/>
            <person name="Brachmann A.O."/>
            <person name="Schneeberger K."/>
            <person name="Ortiz-Merino R.A."/>
            <person name="Moreno-Beltran M."/>
            <person name="Schlaefli M."/>
            <person name="Kirner P."/>
            <person name="Santos Kron A."/>
            <person name="Wolfe K.H."/>
            <person name="Piel J."/>
            <person name="Ahrens C.H."/>
            <person name="Henk D."/>
            <person name="Freimoser F.M."/>
        </authorList>
    </citation>
    <scope>NUCLEOTIDE SEQUENCE [LARGE SCALE GENOMIC DNA]</scope>
    <source>
        <strain evidence="12">APC 1.2</strain>
    </source>
</reference>
<keyword evidence="3" id="KW-0812">Transmembrane</keyword>
<evidence type="ECO:0000256" key="1">
    <source>
        <dbReference type="ARBA" id="ARBA00004273"/>
    </source>
</evidence>
<evidence type="ECO:0000256" key="3">
    <source>
        <dbReference type="ARBA" id="ARBA00022692"/>
    </source>
</evidence>
<evidence type="ECO:0000256" key="8">
    <source>
        <dbReference type="ARBA" id="ARBA00023136"/>
    </source>
</evidence>
<evidence type="ECO:0000256" key="7">
    <source>
        <dbReference type="ARBA" id="ARBA00023128"/>
    </source>
</evidence>
<dbReference type="Pfam" id="PF08118">
    <property type="entry name" value="MDM31_MDM32"/>
    <property type="match status" value="2"/>
</dbReference>
<accession>A0A4P6XVU0</accession>
<dbReference type="Proteomes" id="UP000292447">
    <property type="component" value="Chromosome VI"/>
</dbReference>
<comment type="function">
    <text evidence="9">Involved in the organization of the mitochondrial membranes and the global structure of the mitochondria. Also required for mitochondrial distribution and mobility as well as for the maintenance of mitochondrial DNA nucleoids structures.</text>
</comment>
<proteinExistence type="inferred from homology"/>
<sequence>MLINRLVPRLTLPRTSRLCYFSLSHLSLRHTSHSATAATAAPLHRHLHISTQRLHDSSFQKAFLRNVTFERSLFITRRNFAAPELPKKCKPNSCSDSHMSPQLKPPGPLKSPTPEENSTPVTKSELLQQAITPASRLWVHIKWPLTRNDRPFSLDDFSAFASWLVMGQVLWIVLGTTTFVLLAMYFIDTLDQFWQTIHGEEKGGDSDIRSDLKRGKQDATFLSKLAGHVLLHGLGAQILFERGNVLPLLEDGMLKFKNVTLQLTSLSAVLAPLDFTARISALNLSLSFKKWYDGKGLIDDLEISGMRAKVSRNNERSDVESVEDETRMPTYNSWALSFSGHHDTQELLGELDERNPTRPMTAAGPSGFSFLDSAYELHQVKIRDSYLEVHENSHANAFKISIFNCDLPRLRGDRLLIDFFNANIVTGTVNNSMFTIHKHQTFLDSDNTVTFKLDGIDMGKLATANPKLKFNWLVSGKAEIVADIRLPNLEFAESSAVETSGVFLKVLGELGDLTNPKPASGACSSTDGNLLKGALMAIYETFAHGSETEIHTHDTDYVIVNAKVKFTDLKASLPPHLPMASCASVPFITLQNLRSLISYINGLESEKPLVIKTTVIERLADLYNVDNISQTRMYDAIIGDIYDELLRMIKLDEKRIIREKSSMWSHSVMSQLLLLGLGVLA</sequence>
<name>A0A4P6XVU0_9ASCO</name>
<keyword evidence="6" id="KW-1133">Transmembrane helix</keyword>
<comment type="similarity">
    <text evidence="2">Belongs to the MDM31/MDM32 family.</text>
</comment>
<feature type="region of interest" description="Disordered" evidence="10">
    <location>
        <begin position="91"/>
        <end position="122"/>
    </location>
</feature>
<dbReference type="EMBL" id="CP034461">
    <property type="protein sequence ID" value="QBM90676.1"/>
    <property type="molecule type" value="Genomic_DNA"/>
</dbReference>
<protein>
    <submittedName>
        <fullName evidence="11">Distribution and morphology protein 32</fullName>
    </submittedName>
</protein>
<dbReference type="InterPro" id="IPR012571">
    <property type="entry name" value="Mdm31/Mdm32"/>
</dbReference>
<dbReference type="AlphaFoldDB" id="A0A4P6XVU0"/>
<evidence type="ECO:0000313" key="11">
    <source>
        <dbReference type="EMBL" id="QBM90676.1"/>
    </source>
</evidence>
<dbReference type="GO" id="GO:0000001">
    <property type="term" value="P:mitochondrion inheritance"/>
    <property type="evidence" value="ECO:0007669"/>
    <property type="project" value="InterPro"/>
</dbReference>
<keyword evidence="7" id="KW-0496">Mitochondrion</keyword>
<keyword evidence="5" id="KW-0809">Transit peptide</keyword>
<dbReference type="PANTHER" id="PTHR31068:SF0">
    <property type="entry name" value="MITOCHONDRIAL DISTRIBUTION AND MORPHOLOGY PROTEIN 31"/>
    <property type="match status" value="1"/>
</dbReference>
<evidence type="ECO:0000256" key="2">
    <source>
        <dbReference type="ARBA" id="ARBA00005687"/>
    </source>
</evidence>
<evidence type="ECO:0000256" key="9">
    <source>
        <dbReference type="ARBA" id="ARBA00025191"/>
    </source>
</evidence>
<keyword evidence="4" id="KW-0999">Mitochondrion inner membrane</keyword>
<organism evidence="11 12">
    <name type="scientific">Metschnikowia aff. pulcherrima</name>
    <dbReference type="NCBI Taxonomy" id="2163413"/>
    <lineage>
        <taxon>Eukaryota</taxon>
        <taxon>Fungi</taxon>
        <taxon>Dikarya</taxon>
        <taxon>Ascomycota</taxon>
        <taxon>Saccharomycotina</taxon>
        <taxon>Pichiomycetes</taxon>
        <taxon>Metschnikowiaceae</taxon>
        <taxon>Metschnikowia</taxon>
    </lineage>
</organism>
<keyword evidence="8" id="KW-0472">Membrane</keyword>
<dbReference type="GO" id="GO:0005743">
    <property type="term" value="C:mitochondrial inner membrane"/>
    <property type="evidence" value="ECO:0007669"/>
    <property type="project" value="UniProtKB-SubCell"/>
</dbReference>
<dbReference type="GO" id="GO:0007005">
    <property type="term" value="P:mitochondrion organization"/>
    <property type="evidence" value="ECO:0007669"/>
    <property type="project" value="InterPro"/>
</dbReference>
<evidence type="ECO:0000256" key="5">
    <source>
        <dbReference type="ARBA" id="ARBA00022946"/>
    </source>
</evidence>
<keyword evidence="12" id="KW-1185">Reference proteome</keyword>
<gene>
    <name evidence="11" type="primary">MPUL0F02600</name>
    <name evidence="11" type="ORF">METSCH_F02600</name>
</gene>
<evidence type="ECO:0000256" key="10">
    <source>
        <dbReference type="SAM" id="MobiDB-lite"/>
    </source>
</evidence>
<evidence type="ECO:0000256" key="4">
    <source>
        <dbReference type="ARBA" id="ARBA00022792"/>
    </source>
</evidence>
<dbReference type="PANTHER" id="PTHR31068">
    <property type="entry name" value="MITOCHONDRIAL DISTRIBUTION AND MORPHOLOGY PROTEIN 31"/>
    <property type="match status" value="1"/>
</dbReference>
<evidence type="ECO:0000313" key="12">
    <source>
        <dbReference type="Proteomes" id="UP000292447"/>
    </source>
</evidence>
<evidence type="ECO:0000256" key="6">
    <source>
        <dbReference type="ARBA" id="ARBA00022989"/>
    </source>
</evidence>